<keyword evidence="1" id="KW-0175">Coiled coil</keyword>
<keyword evidence="4" id="KW-1185">Reference proteome</keyword>
<gene>
    <name evidence="3" type="ORF">F5147DRAFT_785028</name>
</gene>
<dbReference type="AlphaFoldDB" id="A0A9P7JKP9"/>
<evidence type="ECO:0000256" key="1">
    <source>
        <dbReference type="SAM" id="Coils"/>
    </source>
</evidence>
<dbReference type="RefSeq" id="XP_041283992.1">
    <property type="nucleotide sequence ID" value="XM_041442893.1"/>
</dbReference>
<proteinExistence type="predicted"/>
<accession>A0A9P7JKP9</accession>
<feature type="compositionally biased region" description="Acidic residues" evidence="2">
    <location>
        <begin position="311"/>
        <end position="322"/>
    </location>
</feature>
<evidence type="ECO:0000313" key="3">
    <source>
        <dbReference type="EMBL" id="KAG2079480.1"/>
    </source>
</evidence>
<dbReference type="EMBL" id="JABBWM010000754">
    <property type="protein sequence ID" value="KAG2079480.1"/>
    <property type="molecule type" value="Genomic_DNA"/>
</dbReference>
<dbReference type="GeneID" id="64705152"/>
<dbReference type="Proteomes" id="UP000823399">
    <property type="component" value="Unassembled WGS sequence"/>
</dbReference>
<evidence type="ECO:0000313" key="4">
    <source>
        <dbReference type="Proteomes" id="UP000823399"/>
    </source>
</evidence>
<organism evidence="3 4">
    <name type="scientific">Suillus discolor</name>
    <dbReference type="NCBI Taxonomy" id="1912936"/>
    <lineage>
        <taxon>Eukaryota</taxon>
        <taxon>Fungi</taxon>
        <taxon>Dikarya</taxon>
        <taxon>Basidiomycota</taxon>
        <taxon>Agaricomycotina</taxon>
        <taxon>Agaricomycetes</taxon>
        <taxon>Agaricomycetidae</taxon>
        <taxon>Boletales</taxon>
        <taxon>Suillineae</taxon>
        <taxon>Suillaceae</taxon>
        <taxon>Suillus</taxon>
    </lineage>
</organism>
<dbReference type="OrthoDB" id="3224221at2759"/>
<reference evidence="3" key="1">
    <citation type="journal article" date="2020" name="New Phytol.">
        <title>Comparative genomics reveals dynamic genome evolution in host specialist ectomycorrhizal fungi.</title>
        <authorList>
            <person name="Lofgren L.A."/>
            <person name="Nguyen N.H."/>
            <person name="Vilgalys R."/>
            <person name="Ruytinx J."/>
            <person name="Liao H.L."/>
            <person name="Branco S."/>
            <person name="Kuo A."/>
            <person name="LaButti K."/>
            <person name="Lipzen A."/>
            <person name="Andreopoulos W."/>
            <person name="Pangilinan J."/>
            <person name="Riley R."/>
            <person name="Hundley H."/>
            <person name="Na H."/>
            <person name="Barry K."/>
            <person name="Grigoriev I.V."/>
            <person name="Stajich J.E."/>
            <person name="Kennedy P.G."/>
        </authorList>
    </citation>
    <scope>NUCLEOTIDE SEQUENCE</scope>
    <source>
        <strain evidence="3">FC423</strain>
    </source>
</reference>
<feature type="region of interest" description="Disordered" evidence="2">
    <location>
        <begin position="311"/>
        <end position="331"/>
    </location>
</feature>
<name>A0A9P7JKP9_9AGAM</name>
<feature type="coiled-coil region" evidence="1">
    <location>
        <begin position="195"/>
        <end position="222"/>
    </location>
</feature>
<protein>
    <submittedName>
        <fullName evidence="3">Uncharacterized protein</fullName>
    </submittedName>
</protein>
<feature type="region of interest" description="Disordered" evidence="2">
    <location>
        <begin position="1"/>
        <end position="22"/>
    </location>
</feature>
<comment type="caution">
    <text evidence="3">The sequence shown here is derived from an EMBL/GenBank/DDBJ whole genome shotgun (WGS) entry which is preliminary data.</text>
</comment>
<evidence type="ECO:0000256" key="2">
    <source>
        <dbReference type="SAM" id="MobiDB-lite"/>
    </source>
</evidence>
<sequence length="426" mass="48566">MNSNTSKILKPEGEAGRPGHGGYNLEDTLHWDALRFKQFKESVHRSINKHCDTRKSKMHQLPTALISVQNDMSCLMTFVSSHPDDDDPDPSVESYSLHELRPVHTYPPQPITTSVHAYPPKPAALPNEDFVMSLYNPWETVRRPRDDDIDRPTKVLFKEVDQSARLRDNVRELQYSKHELLLRKRYAQRNANLRESEMQSVIDQYRQKLESLELEKVEAITSLEQQHHNKIVTLQNRMTLGIDEVQNTAHVERDHVLAEKEAYNFKNASLDSQIRQAQVAVSVSPPAWRHLTGKKPIATCTNIIGYSPILDEDSDSPVDEEPQIAGSGDAGRPLTSLLADVPIENATVGMLVEALAKSLQRQQITFHPGPRSRRKKADCPVEYFTDVQHQDNKVNVRELFKAMFHLTKDEDYMLIVGHRGKPSHLS</sequence>